<dbReference type="EMBL" id="FLRE01000127">
    <property type="protein sequence ID" value="SBT36918.1"/>
    <property type="molecule type" value="Genomic_DNA"/>
</dbReference>
<accession>A0A1A8YZG2</accession>
<sequence>MFNAGVIGAEAEKQRSGEAEKRRNAQKSAAVKWVTGLEVKRLGGGLGYYQSELCARETTLRKKIKCRFVRCVACESLLGSKPYSCETVMCSSGAMAKPCTYIHTYVLTFGGAKARKQVGTCVHKNANLRRSRLA</sequence>
<dbReference type="EMBL" id="FLRD01000097">
    <property type="protein sequence ID" value="SBT36532.1"/>
    <property type="molecule type" value="Genomic_DNA"/>
</dbReference>
<dbReference type="AlphaFoldDB" id="A0A1A8YZG2"/>
<evidence type="ECO:0000313" key="2">
    <source>
        <dbReference type="EMBL" id="SBT36918.1"/>
    </source>
</evidence>
<name>A0A1A8YZG2_PLAOA</name>
<evidence type="ECO:0000313" key="1">
    <source>
        <dbReference type="EMBL" id="SBT36532.1"/>
    </source>
</evidence>
<evidence type="ECO:0000313" key="4">
    <source>
        <dbReference type="Proteomes" id="UP000078555"/>
    </source>
</evidence>
<protein>
    <submittedName>
        <fullName evidence="2">Uncharacterized protein</fullName>
    </submittedName>
</protein>
<keyword evidence="4" id="KW-1185">Reference proteome</keyword>
<gene>
    <name evidence="1" type="ORF">POVWA1_032810</name>
    <name evidence="2" type="ORF">POVWA2_032440</name>
</gene>
<reference evidence="3" key="1">
    <citation type="submission" date="2016-05" db="EMBL/GenBank/DDBJ databases">
        <authorList>
            <person name="Naeem Raeece"/>
        </authorList>
    </citation>
    <scope>NUCLEOTIDE SEQUENCE [LARGE SCALE GENOMIC DNA]</scope>
</reference>
<reference evidence="2" key="2">
    <citation type="submission" date="2016-05" db="EMBL/GenBank/DDBJ databases">
        <authorList>
            <person name="Lavstsen T."/>
            <person name="Jespersen J.S."/>
        </authorList>
    </citation>
    <scope>NUCLEOTIDE SEQUENCE [LARGE SCALE GENOMIC DNA]</scope>
</reference>
<organism evidence="2 3">
    <name type="scientific">Plasmodium ovale wallikeri</name>
    <dbReference type="NCBI Taxonomy" id="864142"/>
    <lineage>
        <taxon>Eukaryota</taxon>
        <taxon>Sar</taxon>
        <taxon>Alveolata</taxon>
        <taxon>Apicomplexa</taxon>
        <taxon>Aconoidasida</taxon>
        <taxon>Haemosporida</taxon>
        <taxon>Plasmodiidae</taxon>
        <taxon>Plasmodium</taxon>
        <taxon>Plasmodium (Plasmodium)</taxon>
    </lineage>
</organism>
<dbReference type="Proteomes" id="UP000078555">
    <property type="component" value="Unassembled WGS sequence"/>
</dbReference>
<proteinExistence type="predicted"/>
<dbReference type="Proteomes" id="UP000078550">
    <property type="component" value="Unassembled WGS sequence"/>
</dbReference>
<reference evidence="4" key="3">
    <citation type="submission" date="2016-05" db="EMBL/GenBank/DDBJ databases">
        <authorList>
            <person name="Naeem R."/>
        </authorList>
    </citation>
    <scope>NUCLEOTIDE SEQUENCE [LARGE SCALE GENOMIC DNA]</scope>
</reference>
<evidence type="ECO:0000313" key="3">
    <source>
        <dbReference type="Proteomes" id="UP000078550"/>
    </source>
</evidence>